<feature type="non-terminal residue" evidence="4">
    <location>
        <position position="321"/>
    </location>
</feature>
<dbReference type="EMBL" id="QNUK01000014">
    <property type="protein sequence ID" value="KAF5908251.1"/>
    <property type="molecule type" value="Genomic_DNA"/>
</dbReference>
<evidence type="ECO:0000256" key="2">
    <source>
        <dbReference type="ARBA" id="ARBA00023180"/>
    </source>
</evidence>
<dbReference type="InterPro" id="IPR050780">
    <property type="entry name" value="Mucin_vWF_Thrombospondin_sf"/>
</dbReference>
<evidence type="ECO:0000313" key="5">
    <source>
        <dbReference type="Proteomes" id="UP000727407"/>
    </source>
</evidence>
<accession>A0A8J4XAL1</accession>
<dbReference type="SMART" id="SM00216">
    <property type="entry name" value="VWD"/>
    <property type="match status" value="1"/>
</dbReference>
<keyword evidence="2" id="KW-0325">Glycoprotein</keyword>
<dbReference type="Pfam" id="PF08742">
    <property type="entry name" value="C8"/>
    <property type="match status" value="1"/>
</dbReference>
<keyword evidence="1" id="KW-1015">Disulfide bond</keyword>
<dbReference type="Proteomes" id="UP000727407">
    <property type="component" value="Unassembled WGS sequence"/>
</dbReference>
<dbReference type="SMART" id="SM00832">
    <property type="entry name" value="C8"/>
    <property type="match status" value="1"/>
</dbReference>
<dbReference type="AlphaFoldDB" id="A0A8J4XAL1"/>
<evidence type="ECO:0000259" key="3">
    <source>
        <dbReference type="PROSITE" id="PS51233"/>
    </source>
</evidence>
<evidence type="ECO:0000256" key="1">
    <source>
        <dbReference type="ARBA" id="ARBA00023157"/>
    </source>
</evidence>
<dbReference type="Pfam" id="PF00094">
    <property type="entry name" value="VWD"/>
    <property type="match status" value="1"/>
</dbReference>
<name>A0A8J4XAL1_CLAMG</name>
<dbReference type="OrthoDB" id="10071893at2759"/>
<feature type="domain" description="VWFD" evidence="3">
    <location>
        <begin position="59"/>
        <end position="238"/>
    </location>
</feature>
<gene>
    <name evidence="4" type="ORF">DAT39_001946</name>
</gene>
<organism evidence="4 5">
    <name type="scientific">Clarias magur</name>
    <name type="common">Asian catfish</name>
    <name type="synonym">Macropteronotus magur</name>
    <dbReference type="NCBI Taxonomy" id="1594786"/>
    <lineage>
        <taxon>Eukaryota</taxon>
        <taxon>Metazoa</taxon>
        <taxon>Chordata</taxon>
        <taxon>Craniata</taxon>
        <taxon>Vertebrata</taxon>
        <taxon>Euteleostomi</taxon>
        <taxon>Actinopterygii</taxon>
        <taxon>Neopterygii</taxon>
        <taxon>Teleostei</taxon>
        <taxon>Ostariophysi</taxon>
        <taxon>Siluriformes</taxon>
        <taxon>Clariidae</taxon>
        <taxon>Clarias</taxon>
    </lineage>
</organism>
<sequence length="321" mass="36067">NGESWRENCYDNTCKDGSVTSSPVECPNSNLPEPVCENGIPPVKIYDATRCCFHYECQCKCLGWGDPHYVTFDGRYYAFQGDCTYVLVQEIIKKYNFSVHIKNYLCDTVQQLSCPDYLTIYYKSYKIILKQTRNPTVNQVFVNNVLQKNRVFANADFTITTTGIAMTLDIPAIQAQVTFKGMNFIVNLPFSLFHNNTEGQCGKCDNNTSNDCRLPSGQEIQSCEAMAPAWLVNTTVCLKPSPPPPPPPKPSCNPAICRIIFSKVFEECHKVLDPENFYKACVYDMCNMQNGTGCFSLQSYAHMCASQSVCVDWRGATNGQC</sequence>
<dbReference type="InterPro" id="IPR014853">
    <property type="entry name" value="VWF/SSPO/ZAN-like_Cys-rich_dom"/>
</dbReference>
<evidence type="ECO:0000313" key="4">
    <source>
        <dbReference type="EMBL" id="KAF5908251.1"/>
    </source>
</evidence>
<reference evidence="4" key="1">
    <citation type="submission" date="2020-07" db="EMBL/GenBank/DDBJ databases">
        <title>Clarias magur genome sequencing, assembly and annotation.</title>
        <authorList>
            <person name="Kushwaha B."/>
            <person name="Kumar R."/>
            <person name="Das P."/>
            <person name="Joshi C.G."/>
            <person name="Kumar D."/>
            <person name="Nagpure N.S."/>
            <person name="Pandey M."/>
            <person name="Agarwal S."/>
            <person name="Srivastava S."/>
            <person name="Singh M."/>
            <person name="Sahoo L."/>
            <person name="Jayasankar P."/>
            <person name="Meher P.K."/>
            <person name="Koringa P.G."/>
            <person name="Iquebal M.A."/>
            <person name="Das S.P."/>
            <person name="Bit A."/>
            <person name="Patnaik S."/>
            <person name="Patel N."/>
            <person name="Shah T.M."/>
            <person name="Hinsu A."/>
            <person name="Jena J.K."/>
        </authorList>
    </citation>
    <scope>NUCLEOTIDE SEQUENCE</scope>
    <source>
        <strain evidence="4">CIFAMagur01</strain>
        <tissue evidence="4">Testis</tissue>
    </source>
</reference>
<proteinExistence type="predicted"/>
<protein>
    <submittedName>
        <fullName evidence="4">Intestinal mucin-like protein</fullName>
    </submittedName>
</protein>
<dbReference type="PANTHER" id="PTHR11339">
    <property type="entry name" value="EXTRACELLULAR MATRIX GLYCOPROTEIN RELATED"/>
    <property type="match status" value="1"/>
</dbReference>
<feature type="non-terminal residue" evidence="4">
    <location>
        <position position="1"/>
    </location>
</feature>
<comment type="caution">
    <text evidence="4">The sequence shown here is derived from an EMBL/GenBank/DDBJ whole genome shotgun (WGS) entry which is preliminary data.</text>
</comment>
<keyword evidence="5" id="KW-1185">Reference proteome</keyword>
<dbReference type="InterPro" id="IPR001846">
    <property type="entry name" value="VWF_type-D"/>
</dbReference>
<dbReference type="PROSITE" id="PS51233">
    <property type="entry name" value="VWFD"/>
    <property type="match status" value="1"/>
</dbReference>